<sequence length="110" mass="13481">MMQNSVISFIHVSEIKIFEDNRKQLDVTTAGSVVNTLIKDLDEQMFMHNNGYRFKNRSRPWNKRNTNRYEYNYEDQSINNWGEMRNVTKEMKEIYIMEREKEVLREQCKY</sequence>
<evidence type="ECO:0000313" key="1">
    <source>
        <dbReference type="EMBL" id="ERZ97697.1"/>
    </source>
</evidence>
<protein>
    <submittedName>
        <fullName evidence="1">Uncharacterized protein</fullName>
    </submittedName>
</protein>
<proteinExistence type="predicted"/>
<gene>
    <name evidence="1" type="ORF">GLOINDRAFT_330065</name>
</gene>
<reference evidence="1" key="1">
    <citation type="submission" date="2013-07" db="EMBL/GenBank/DDBJ databases">
        <title>The genome of an arbuscular mycorrhizal fungus provides insights into the evolution of the oldest plant symbiosis.</title>
        <authorList>
            <consortium name="DOE Joint Genome Institute"/>
            <person name="Tisserant E."/>
            <person name="Malbreil M."/>
            <person name="Kuo A."/>
            <person name="Kohler A."/>
            <person name="Symeonidi A."/>
            <person name="Balestrini R."/>
            <person name="Charron P."/>
            <person name="Duensing N."/>
            <person name="Frei-dit-Frey N."/>
            <person name="Gianinazzi-Pearson V."/>
            <person name="Gilbert B."/>
            <person name="Handa Y."/>
            <person name="Hijri M."/>
            <person name="Kaul R."/>
            <person name="Kawaguchi M."/>
            <person name="Krajinski F."/>
            <person name="Lammers P."/>
            <person name="Lapierre D."/>
            <person name="Masclaux F.G."/>
            <person name="Murat C."/>
            <person name="Morin E."/>
            <person name="Ndikumana S."/>
            <person name="Pagni M."/>
            <person name="Petitpierre D."/>
            <person name="Requena N."/>
            <person name="Rosikiewicz P."/>
            <person name="Riley R."/>
            <person name="Saito K."/>
            <person name="San Clemente H."/>
            <person name="Shapiro H."/>
            <person name="van Tuinen D."/>
            <person name="Becard G."/>
            <person name="Bonfante P."/>
            <person name="Paszkowski U."/>
            <person name="Shachar-Hill Y."/>
            <person name="Young J.P."/>
            <person name="Sanders I.R."/>
            <person name="Henrissat B."/>
            <person name="Rensing S.A."/>
            <person name="Grigoriev I.V."/>
            <person name="Corradi N."/>
            <person name="Roux C."/>
            <person name="Martin F."/>
        </authorList>
    </citation>
    <scope>NUCLEOTIDE SEQUENCE</scope>
    <source>
        <strain evidence="1">DAOM 197198</strain>
    </source>
</reference>
<dbReference type="HOGENOM" id="CLU_2172411_0_0_1"/>
<dbReference type="EMBL" id="KI299401">
    <property type="protein sequence ID" value="ERZ97697.1"/>
    <property type="molecule type" value="Genomic_DNA"/>
</dbReference>
<organism evidence="1">
    <name type="scientific">Rhizophagus irregularis (strain DAOM 181602 / DAOM 197198 / MUCL 43194)</name>
    <name type="common">Arbuscular mycorrhizal fungus</name>
    <name type="synonym">Glomus intraradices</name>
    <dbReference type="NCBI Taxonomy" id="747089"/>
    <lineage>
        <taxon>Eukaryota</taxon>
        <taxon>Fungi</taxon>
        <taxon>Fungi incertae sedis</taxon>
        <taxon>Mucoromycota</taxon>
        <taxon>Glomeromycotina</taxon>
        <taxon>Glomeromycetes</taxon>
        <taxon>Glomerales</taxon>
        <taxon>Glomeraceae</taxon>
        <taxon>Rhizophagus</taxon>
    </lineage>
</organism>
<dbReference type="VEuPathDB" id="FungiDB:RhiirFUN_013941"/>
<name>U9SUH7_RHIID</name>
<accession>U9SUH7</accession>
<dbReference type="AlphaFoldDB" id="U9SUH7"/>